<protein>
    <submittedName>
        <fullName evidence="6">Phytanoyl-CoA dioxygenase domain-containing protein 1-like</fullName>
    </submittedName>
</protein>
<dbReference type="PANTHER" id="PTHR20883:SF15">
    <property type="entry name" value="PHYTANOYL-COA DIOXYGENASE DOMAIN-CONTAINING PROTEIN 1"/>
    <property type="match status" value="1"/>
</dbReference>
<dbReference type="AlphaFoldDB" id="A0A1S3KCV8"/>
<evidence type="ECO:0000256" key="1">
    <source>
        <dbReference type="ARBA" id="ARBA00001962"/>
    </source>
</evidence>
<name>A0A1S3KCV8_LINAN</name>
<evidence type="ECO:0000256" key="4">
    <source>
        <dbReference type="ARBA" id="ARBA00038356"/>
    </source>
</evidence>
<organism evidence="5 6">
    <name type="scientific">Lingula anatina</name>
    <name type="common">Brachiopod</name>
    <name type="synonym">Lingula unguis</name>
    <dbReference type="NCBI Taxonomy" id="7574"/>
    <lineage>
        <taxon>Eukaryota</taxon>
        <taxon>Metazoa</taxon>
        <taxon>Spiralia</taxon>
        <taxon>Lophotrochozoa</taxon>
        <taxon>Brachiopoda</taxon>
        <taxon>Linguliformea</taxon>
        <taxon>Lingulata</taxon>
        <taxon>Lingulida</taxon>
        <taxon>Linguloidea</taxon>
        <taxon>Lingulidae</taxon>
        <taxon>Lingula</taxon>
    </lineage>
</organism>
<dbReference type="Gene3D" id="2.60.120.620">
    <property type="entry name" value="q2cbj1_9rhob like domain"/>
    <property type="match status" value="1"/>
</dbReference>
<evidence type="ECO:0000256" key="3">
    <source>
        <dbReference type="ARBA" id="ARBA00023004"/>
    </source>
</evidence>
<dbReference type="FunCoup" id="A0A1S3KCV8">
    <property type="interactions" value="89"/>
</dbReference>
<keyword evidence="2" id="KW-0479">Metal-binding</keyword>
<comment type="cofactor">
    <cofactor evidence="1">
        <name>Fe cation</name>
        <dbReference type="ChEBI" id="CHEBI:24875"/>
    </cofactor>
</comment>
<evidence type="ECO:0000313" key="6">
    <source>
        <dbReference type="RefSeq" id="XP_013420279.1"/>
    </source>
</evidence>
<dbReference type="InParanoid" id="A0A1S3KCV8"/>
<accession>A0A1S3KCV8</accession>
<dbReference type="GO" id="GO:0046872">
    <property type="term" value="F:metal ion binding"/>
    <property type="evidence" value="ECO:0007669"/>
    <property type="project" value="UniProtKB-KW"/>
</dbReference>
<keyword evidence="5" id="KW-1185">Reference proteome</keyword>
<sequence>MASPEKVAQFWDEGYTILENFLSEEECDALKAECHDVIDKMDPKEHHTVFSCTGHEQLKEDYFLTSGDKVRFFFEKGAFDEKGELVVDKQKSLNKMGHALHALCPTFRKVTFSEKMREVVKNIGYEDPVICQSMYIFKNPGIGGIVTAHQDSWFLNTKPLKLMGVWIALEDATLENGCLWFIPGSHKEGITDNYRMIRNPDKDGPPLKFTGAEPKYDDSKFIPGPVKKGTAVLIHGEVVHKSNPNNSDKSREIYTFHIYDQKGTEYSSINWLQPSEEMPFPHLYTFS</sequence>
<dbReference type="InterPro" id="IPR008775">
    <property type="entry name" value="Phytyl_CoA_dOase-like"/>
</dbReference>
<dbReference type="OMA" id="KYSEDNW"/>
<dbReference type="Proteomes" id="UP000085678">
    <property type="component" value="Unplaced"/>
</dbReference>
<dbReference type="GeneID" id="106180731"/>
<dbReference type="KEGG" id="lak:106180731"/>
<gene>
    <name evidence="6" type="primary">LOC106180731</name>
</gene>
<comment type="similarity">
    <text evidence="4">Belongs to the PhyH family. PHYHD1 subfamily.</text>
</comment>
<evidence type="ECO:0000256" key="2">
    <source>
        <dbReference type="ARBA" id="ARBA00022723"/>
    </source>
</evidence>
<proteinExistence type="inferred from homology"/>
<dbReference type="RefSeq" id="XP_013420279.1">
    <property type="nucleotide sequence ID" value="XM_013564825.1"/>
</dbReference>
<evidence type="ECO:0000313" key="5">
    <source>
        <dbReference type="Proteomes" id="UP000085678"/>
    </source>
</evidence>
<dbReference type="OrthoDB" id="445007at2759"/>
<reference evidence="6" key="1">
    <citation type="submission" date="2025-08" db="UniProtKB">
        <authorList>
            <consortium name="RefSeq"/>
        </authorList>
    </citation>
    <scope>IDENTIFICATION</scope>
    <source>
        <tissue evidence="6">Gonads</tissue>
    </source>
</reference>
<dbReference type="PANTHER" id="PTHR20883">
    <property type="entry name" value="PHYTANOYL-COA DIOXYGENASE DOMAIN CONTAINING 1"/>
    <property type="match status" value="1"/>
</dbReference>
<dbReference type="Pfam" id="PF05721">
    <property type="entry name" value="PhyH"/>
    <property type="match status" value="1"/>
</dbReference>
<dbReference type="SUPFAM" id="SSF51197">
    <property type="entry name" value="Clavaminate synthase-like"/>
    <property type="match status" value="1"/>
</dbReference>
<keyword evidence="3" id="KW-0408">Iron</keyword>